<dbReference type="PANTHER" id="PTHR11122">
    <property type="entry name" value="APOSPORY-ASSOCIATED PROTEIN C-RELATED"/>
    <property type="match status" value="1"/>
</dbReference>
<accession>A0A8T1VUG9</accession>
<dbReference type="Pfam" id="PF01263">
    <property type="entry name" value="Aldose_epim"/>
    <property type="match status" value="1"/>
</dbReference>
<dbReference type="CDD" id="cd09020">
    <property type="entry name" value="D-hex-6-P-epi_like"/>
    <property type="match status" value="1"/>
</dbReference>
<reference evidence="2" key="1">
    <citation type="submission" date="2021-02" db="EMBL/GenBank/DDBJ databases">
        <authorList>
            <person name="Palmer J.M."/>
        </authorList>
    </citation>
    <scope>NUCLEOTIDE SEQUENCE</scope>
    <source>
        <strain evidence="2">SCRP734</strain>
    </source>
</reference>
<gene>
    <name evidence="2" type="primary">CREG1_2</name>
    <name evidence="2" type="ORF">PHYPSEUDO_003985</name>
</gene>
<keyword evidence="3" id="KW-1185">Reference proteome</keyword>
<dbReference type="InterPro" id="IPR008183">
    <property type="entry name" value="Aldose_1/G6P_1-epimerase"/>
</dbReference>
<proteinExistence type="predicted"/>
<evidence type="ECO:0000313" key="2">
    <source>
        <dbReference type="EMBL" id="KAG7383154.1"/>
    </source>
</evidence>
<dbReference type="GO" id="GO:0005975">
    <property type="term" value="P:carbohydrate metabolic process"/>
    <property type="evidence" value="ECO:0007669"/>
    <property type="project" value="InterPro"/>
</dbReference>
<sequence>MNTTVLLEHMGPTQDLIFVTGKNDAAAQSGQFTGQTSSKTAMPAFRSIVLNAAALAACLFASVARAELPTAKLTHPSGSNAEVFLFGAHVKSFRAAQDPTRDVIFLSNHSYLDGVNPIMGGIPVVFPNFGSAKGFPGHGFARVTNWTLASNKVAADESSSSVATFTMAASDKTRKMWPVEFELEYKVTLSAHQLETALVVHNTHTEQIDFHALLHNYIYVDDVRNGNTKVAGLSGLAYLDKVAQANKTQSDAELSITAETDSVYYNAPSTLTVSSKGVNAAGRTVTIEKSGFLGNGAEQTKQDTDAVIWNPWVERSKTFKDFGADEYINMLAVEPGRVSEKQALPAGQTYTLHQAISVAQA</sequence>
<name>A0A8T1VUG9_9STRA</name>
<dbReference type="OrthoDB" id="1659429at2759"/>
<evidence type="ECO:0000313" key="3">
    <source>
        <dbReference type="Proteomes" id="UP000694044"/>
    </source>
</evidence>
<dbReference type="GO" id="GO:0047938">
    <property type="term" value="F:glucose-6-phosphate 1-epimerase activity"/>
    <property type="evidence" value="ECO:0007669"/>
    <property type="project" value="TreeGrafter"/>
</dbReference>
<keyword evidence="1" id="KW-0413">Isomerase</keyword>
<dbReference type="EMBL" id="JAGDFM010000185">
    <property type="protein sequence ID" value="KAG7383154.1"/>
    <property type="molecule type" value="Genomic_DNA"/>
</dbReference>
<organism evidence="2 3">
    <name type="scientific">Phytophthora pseudosyringae</name>
    <dbReference type="NCBI Taxonomy" id="221518"/>
    <lineage>
        <taxon>Eukaryota</taxon>
        <taxon>Sar</taxon>
        <taxon>Stramenopiles</taxon>
        <taxon>Oomycota</taxon>
        <taxon>Peronosporomycetes</taxon>
        <taxon>Peronosporales</taxon>
        <taxon>Peronosporaceae</taxon>
        <taxon>Phytophthora</taxon>
    </lineage>
</organism>
<dbReference type="GO" id="GO:0005737">
    <property type="term" value="C:cytoplasm"/>
    <property type="evidence" value="ECO:0007669"/>
    <property type="project" value="TreeGrafter"/>
</dbReference>
<evidence type="ECO:0000256" key="1">
    <source>
        <dbReference type="ARBA" id="ARBA00023235"/>
    </source>
</evidence>
<protein>
    <submittedName>
        <fullName evidence="2">Cellular repressor of E1A-stimulated proteins 1</fullName>
    </submittedName>
</protein>
<dbReference type="PANTHER" id="PTHR11122:SF13">
    <property type="entry name" value="GLUCOSE-6-PHOSPHATE 1-EPIMERASE"/>
    <property type="match status" value="1"/>
</dbReference>
<dbReference type="InterPro" id="IPR025532">
    <property type="entry name" value="G6P_1-epimerase"/>
</dbReference>
<comment type="caution">
    <text evidence="2">The sequence shown here is derived from an EMBL/GenBank/DDBJ whole genome shotgun (WGS) entry which is preliminary data.</text>
</comment>
<dbReference type="Proteomes" id="UP000694044">
    <property type="component" value="Unassembled WGS sequence"/>
</dbReference>
<dbReference type="AlphaFoldDB" id="A0A8T1VUG9"/>